<keyword evidence="9" id="KW-0812">Transmembrane</keyword>
<keyword evidence="13" id="KW-1185">Reference proteome</keyword>
<sequence>MNINMQSIFTTISWRKIEQNLKIVVSVLIFISFILAVALLIVSVIKNRESIIVENDKLVRNNVCLTPGCIDLSSKILQSMDMNVNPCTDFYNFACGNFMKNTYLHADQYLANSFQDIQIIVYQQIKNILENSLDADELQPFAIAKQFYKLCMNTPAIERDGLATINSILKSLDGWPVIEDVNWHDTKYDWKQVMYLLRKIGFEPNYFLTVKIVVESSTHVISLNKPEFGIDAESLANGLSDNATQNYFRYMVDVARMFGANQTKSIEELQPSLDLEISLAKIWLSSKQRLNDVSSQNVINIDKLQHRYPITDWKKYLKYLLDIPDFQITDDEIVVLQNHEYLDDLETLLNSTTKRTQANYIIWRVIHSVMPYLSTDFRNRRLAFRKETYGEQLLLPRWKECTLETITNFWESVTNAYLRTHSHQKTKQTITDMFSEMGKTFLKLIEKSNWMDNSTKENAYDKAKGLPYYTIFSDEMNDDALLNFYSTLKFNSENYLKSVLSIWSFKSNNLFKKIREPVTKKDKEWDVSMVYQMGVPQGLFQGLFFNQDRPKYVNYGAIGSIIGHLLTHVFDEYGRQYDKNLDLFDWWTDSTKDAYKNISQCVADHYNNYTVAETGRKLYSKHTIHEDIADITGLKVAYLTYNNWSVHNNLEPQLPGMNFTQNQMFWISAANMWCTKYRTEYLKYILMLKPFSPSNYRVMGSLRNLAHFSRDFNCAQNSFMNPEIKCKIW</sequence>
<gene>
    <name evidence="12" type="ORF">RN001_008073</name>
</gene>
<dbReference type="PANTHER" id="PTHR11733">
    <property type="entry name" value="ZINC METALLOPROTEASE FAMILY M13 NEPRILYSIN-RELATED"/>
    <property type="match status" value="1"/>
</dbReference>
<dbReference type="InterPro" id="IPR024079">
    <property type="entry name" value="MetalloPept_cat_dom_sf"/>
</dbReference>
<dbReference type="InterPro" id="IPR018497">
    <property type="entry name" value="Peptidase_M13_C"/>
</dbReference>
<evidence type="ECO:0000313" key="13">
    <source>
        <dbReference type="Proteomes" id="UP001353858"/>
    </source>
</evidence>
<dbReference type="CDD" id="cd08662">
    <property type="entry name" value="M13"/>
    <property type="match status" value="1"/>
</dbReference>
<dbReference type="GO" id="GO:0046872">
    <property type="term" value="F:metal ion binding"/>
    <property type="evidence" value="ECO:0007669"/>
    <property type="project" value="UniProtKB-KW"/>
</dbReference>
<dbReference type="PROSITE" id="PS51885">
    <property type="entry name" value="NEPRILYSIN"/>
    <property type="match status" value="1"/>
</dbReference>
<reference evidence="13" key="1">
    <citation type="submission" date="2023-01" db="EMBL/GenBank/DDBJ databases">
        <title>Key to firefly adult light organ development and bioluminescence: homeobox transcription factors regulate luciferase expression and transportation to peroxisome.</title>
        <authorList>
            <person name="Fu X."/>
        </authorList>
    </citation>
    <scope>NUCLEOTIDE SEQUENCE [LARGE SCALE GENOMIC DNA]</scope>
</reference>
<keyword evidence="7" id="KW-0862">Zinc</keyword>
<comment type="caution">
    <text evidence="12">The sequence shown here is derived from an EMBL/GenBank/DDBJ whole genome shotgun (WGS) entry which is preliminary data.</text>
</comment>
<protein>
    <recommendedName>
        <fullName evidence="14">Neprilysin</fullName>
    </recommendedName>
</protein>
<evidence type="ECO:0000259" key="10">
    <source>
        <dbReference type="Pfam" id="PF01431"/>
    </source>
</evidence>
<dbReference type="InterPro" id="IPR008753">
    <property type="entry name" value="Peptidase_M13_N"/>
</dbReference>
<keyword evidence="5" id="KW-0479">Metal-binding</keyword>
<evidence type="ECO:0000256" key="1">
    <source>
        <dbReference type="ARBA" id="ARBA00001947"/>
    </source>
</evidence>
<comment type="similarity">
    <text evidence="3">Belongs to the peptidase M13 family.</text>
</comment>
<dbReference type="Proteomes" id="UP001353858">
    <property type="component" value="Unassembled WGS sequence"/>
</dbReference>
<dbReference type="Gene3D" id="1.10.1380.10">
    <property type="entry name" value="Neutral endopeptidase , domain2"/>
    <property type="match status" value="1"/>
</dbReference>
<organism evidence="12 13">
    <name type="scientific">Aquatica leii</name>
    <dbReference type="NCBI Taxonomy" id="1421715"/>
    <lineage>
        <taxon>Eukaryota</taxon>
        <taxon>Metazoa</taxon>
        <taxon>Ecdysozoa</taxon>
        <taxon>Arthropoda</taxon>
        <taxon>Hexapoda</taxon>
        <taxon>Insecta</taxon>
        <taxon>Pterygota</taxon>
        <taxon>Neoptera</taxon>
        <taxon>Endopterygota</taxon>
        <taxon>Coleoptera</taxon>
        <taxon>Polyphaga</taxon>
        <taxon>Elateriformia</taxon>
        <taxon>Elateroidea</taxon>
        <taxon>Lampyridae</taxon>
        <taxon>Luciolinae</taxon>
        <taxon>Aquatica</taxon>
    </lineage>
</organism>
<dbReference type="GO" id="GO:0004222">
    <property type="term" value="F:metalloendopeptidase activity"/>
    <property type="evidence" value="ECO:0007669"/>
    <property type="project" value="InterPro"/>
</dbReference>
<dbReference type="EMBL" id="JARPUR010000003">
    <property type="protein sequence ID" value="KAK4879927.1"/>
    <property type="molecule type" value="Genomic_DNA"/>
</dbReference>
<evidence type="ECO:0000313" key="12">
    <source>
        <dbReference type="EMBL" id="KAK4879927.1"/>
    </source>
</evidence>
<evidence type="ECO:0000256" key="9">
    <source>
        <dbReference type="SAM" id="Phobius"/>
    </source>
</evidence>
<evidence type="ECO:0000256" key="8">
    <source>
        <dbReference type="ARBA" id="ARBA00023049"/>
    </source>
</evidence>
<feature type="domain" description="Peptidase M13 N-terminal" evidence="11">
    <location>
        <begin position="86"/>
        <end position="464"/>
    </location>
</feature>
<dbReference type="GO" id="GO:0005886">
    <property type="term" value="C:plasma membrane"/>
    <property type="evidence" value="ECO:0007669"/>
    <property type="project" value="UniProtKB-SubCell"/>
</dbReference>
<feature type="domain" description="Peptidase M13 C-terminal" evidence="10">
    <location>
        <begin position="533"/>
        <end position="728"/>
    </location>
</feature>
<keyword evidence="9" id="KW-1133">Transmembrane helix</keyword>
<name>A0AAN7P987_9COLE</name>
<evidence type="ECO:0000256" key="3">
    <source>
        <dbReference type="ARBA" id="ARBA00007357"/>
    </source>
</evidence>
<dbReference type="GO" id="GO:0016485">
    <property type="term" value="P:protein processing"/>
    <property type="evidence" value="ECO:0007669"/>
    <property type="project" value="TreeGrafter"/>
</dbReference>
<dbReference type="Gene3D" id="3.40.390.10">
    <property type="entry name" value="Collagenase (Catalytic Domain)"/>
    <property type="match status" value="1"/>
</dbReference>
<feature type="transmembrane region" description="Helical" evidence="9">
    <location>
        <begin position="21"/>
        <end position="45"/>
    </location>
</feature>
<comment type="subcellular location">
    <subcellularLocation>
        <location evidence="2">Cell membrane</location>
        <topology evidence="2">Single-pass type II membrane protein</topology>
    </subcellularLocation>
</comment>
<evidence type="ECO:0000256" key="7">
    <source>
        <dbReference type="ARBA" id="ARBA00022833"/>
    </source>
</evidence>
<evidence type="ECO:0000256" key="2">
    <source>
        <dbReference type="ARBA" id="ARBA00004401"/>
    </source>
</evidence>
<evidence type="ECO:0000259" key="11">
    <source>
        <dbReference type="Pfam" id="PF05649"/>
    </source>
</evidence>
<keyword evidence="8" id="KW-0482">Metalloprotease</keyword>
<dbReference type="PRINTS" id="PR00786">
    <property type="entry name" value="NEPRILYSIN"/>
</dbReference>
<evidence type="ECO:0000256" key="5">
    <source>
        <dbReference type="ARBA" id="ARBA00022723"/>
    </source>
</evidence>
<keyword evidence="6" id="KW-0378">Hydrolase</keyword>
<evidence type="ECO:0008006" key="14">
    <source>
        <dbReference type="Google" id="ProtNLM"/>
    </source>
</evidence>
<dbReference type="InterPro" id="IPR000718">
    <property type="entry name" value="Peptidase_M13"/>
</dbReference>
<evidence type="ECO:0000256" key="4">
    <source>
        <dbReference type="ARBA" id="ARBA00022670"/>
    </source>
</evidence>
<comment type="cofactor">
    <cofactor evidence="1">
        <name>Zn(2+)</name>
        <dbReference type="ChEBI" id="CHEBI:29105"/>
    </cofactor>
</comment>
<dbReference type="InterPro" id="IPR042089">
    <property type="entry name" value="Peptidase_M13_dom_2"/>
</dbReference>
<keyword evidence="9" id="KW-0472">Membrane</keyword>
<dbReference type="Pfam" id="PF01431">
    <property type="entry name" value="Peptidase_M13"/>
    <property type="match status" value="1"/>
</dbReference>
<keyword evidence="4" id="KW-0645">Protease</keyword>
<dbReference type="AlphaFoldDB" id="A0AAN7P987"/>
<dbReference type="PANTHER" id="PTHR11733:SF224">
    <property type="entry name" value="NEPRILYSIN-2"/>
    <property type="match status" value="1"/>
</dbReference>
<dbReference type="SUPFAM" id="SSF55486">
    <property type="entry name" value="Metalloproteases ('zincins'), catalytic domain"/>
    <property type="match status" value="1"/>
</dbReference>
<accession>A0AAN7P987</accession>
<evidence type="ECO:0000256" key="6">
    <source>
        <dbReference type="ARBA" id="ARBA00022801"/>
    </source>
</evidence>
<dbReference type="Pfam" id="PF05649">
    <property type="entry name" value="Peptidase_M13_N"/>
    <property type="match status" value="1"/>
</dbReference>
<proteinExistence type="inferred from homology"/>